<accession>A0A0C2V166</accession>
<evidence type="ECO:0000256" key="1">
    <source>
        <dbReference type="SAM" id="Phobius"/>
    </source>
</evidence>
<comment type="caution">
    <text evidence="2">The sequence shown here is derived from an EMBL/GenBank/DDBJ whole genome shotgun (WGS) entry which is preliminary data.</text>
</comment>
<keyword evidence="3" id="KW-1185">Reference proteome</keyword>
<keyword evidence="1" id="KW-1133">Transmembrane helix</keyword>
<dbReference type="RefSeq" id="WP_041123928.1">
    <property type="nucleotide sequence ID" value="NZ_JXRQ01000030.1"/>
</dbReference>
<feature type="transmembrane region" description="Helical" evidence="1">
    <location>
        <begin position="105"/>
        <end position="126"/>
    </location>
</feature>
<feature type="transmembrane region" description="Helical" evidence="1">
    <location>
        <begin position="7"/>
        <end position="27"/>
    </location>
</feature>
<evidence type="ECO:0000313" key="3">
    <source>
        <dbReference type="Proteomes" id="UP000031950"/>
    </source>
</evidence>
<feature type="transmembrane region" description="Helical" evidence="1">
    <location>
        <begin position="39"/>
        <end position="57"/>
    </location>
</feature>
<gene>
    <name evidence="2" type="ORF">KP77_34370</name>
</gene>
<dbReference type="STRING" id="135826.KP77_34370"/>
<dbReference type="InterPro" id="IPR019235">
    <property type="entry name" value="DUF2178_TM"/>
</dbReference>
<sequence>MLSAKKPAVYISLVLFLVIAGRSLYVFLNEGYVSGSSLLFSFIALSYLLNSLTWGDFLGKEQKDELDQHIESQSAKIGYYVLMMLSGIVLFVSEGVGDLNQITNYPLLIVVGLTFVVQPLTALVYARKYR</sequence>
<keyword evidence="1" id="KW-0472">Membrane</keyword>
<dbReference type="Pfam" id="PF09946">
    <property type="entry name" value="DUF2178"/>
    <property type="match status" value="1"/>
</dbReference>
<feature type="transmembrane region" description="Helical" evidence="1">
    <location>
        <begin position="77"/>
        <end position="93"/>
    </location>
</feature>
<dbReference type="PATRIC" id="fig|135826.4.peg.3414"/>
<dbReference type="AlphaFoldDB" id="A0A0C2V166"/>
<dbReference type="Proteomes" id="UP000031950">
    <property type="component" value="Unassembled WGS sequence"/>
</dbReference>
<dbReference type="OrthoDB" id="2974577at2"/>
<name>A0A0C2V166_9BACL</name>
<proteinExistence type="predicted"/>
<dbReference type="EMBL" id="JXRQ01000030">
    <property type="protein sequence ID" value="KIL42807.1"/>
    <property type="molecule type" value="Genomic_DNA"/>
</dbReference>
<keyword evidence="1" id="KW-0812">Transmembrane</keyword>
<organism evidence="2 3">
    <name type="scientific">Jeotgalibacillus alimentarius</name>
    <dbReference type="NCBI Taxonomy" id="135826"/>
    <lineage>
        <taxon>Bacteria</taxon>
        <taxon>Bacillati</taxon>
        <taxon>Bacillota</taxon>
        <taxon>Bacilli</taxon>
        <taxon>Bacillales</taxon>
        <taxon>Caryophanaceae</taxon>
        <taxon>Jeotgalibacillus</taxon>
    </lineage>
</organism>
<protein>
    <submittedName>
        <fullName evidence="2">Uncharacterized protein</fullName>
    </submittedName>
</protein>
<reference evidence="2 3" key="1">
    <citation type="submission" date="2015-01" db="EMBL/GenBank/DDBJ databases">
        <title>Genome sequence of Jeotgalibacillus alimentarius.</title>
        <authorList>
            <person name="Goh K.M."/>
            <person name="Chan K.-G."/>
            <person name="Yaakop A.S."/>
            <person name="Ee R."/>
            <person name="Gan H.M."/>
            <person name="Chan C.S."/>
        </authorList>
    </citation>
    <scope>NUCLEOTIDE SEQUENCE [LARGE SCALE GENOMIC DNA]</scope>
    <source>
        <strain evidence="2 3">YKJ-13</strain>
    </source>
</reference>
<evidence type="ECO:0000313" key="2">
    <source>
        <dbReference type="EMBL" id="KIL42807.1"/>
    </source>
</evidence>